<reference evidence="10" key="1">
    <citation type="journal article" date="2021" name="PeerJ">
        <title>Extensive microbial diversity within the chicken gut microbiome revealed by metagenomics and culture.</title>
        <authorList>
            <person name="Gilroy R."/>
            <person name="Ravi A."/>
            <person name="Getino M."/>
            <person name="Pursley I."/>
            <person name="Horton D.L."/>
            <person name="Alikhan N.F."/>
            <person name="Baker D."/>
            <person name="Gharbi K."/>
            <person name="Hall N."/>
            <person name="Watson M."/>
            <person name="Adriaenssens E.M."/>
            <person name="Foster-Nyarko E."/>
            <person name="Jarju S."/>
            <person name="Secka A."/>
            <person name="Antonio M."/>
            <person name="Oren A."/>
            <person name="Chaudhuri R.R."/>
            <person name="La Ragione R."/>
            <person name="Hildebrand F."/>
            <person name="Pallen M.J."/>
        </authorList>
    </citation>
    <scope>NUCLEOTIDE SEQUENCE</scope>
    <source>
        <strain evidence="10">CHK188-16595</strain>
    </source>
</reference>
<comment type="similarity">
    <text evidence="2">Belongs to the class-V pyridoxal-phosphate-dependent aminotransferase family. NifS/IscS subfamily.</text>
</comment>
<evidence type="ECO:0000256" key="8">
    <source>
        <dbReference type="ARBA" id="ARBA00050776"/>
    </source>
</evidence>
<dbReference type="Pfam" id="PF00266">
    <property type="entry name" value="Aminotran_5"/>
    <property type="match status" value="1"/>
</dbReference>
<dbReference type="Gene3D" id="3.90.1150.10">
    <property type="entry name" value="Aspartate Aminotransferase, domain 1"/>
    <property type="match status" value="1"/>
</dbReference>
<organism evidence="10 11">
    <name type="scientific">Candidatus Eubacterium faecale</name>
    <dbReference type="NCBI Taxonomy" id="2838568"/>
    <lineage>
        <taxon>Bacteria</taxon>
        <taxon>Bacillati</taxon>
        <taxon>Bacillota</taxon>
        <taxon>Clostridia</taxon>
        <taxon>Eubacteriales</taxon>
        <taxon>Eubacteriaceae</taxon>
        <taxon>Eubacterium</taxon>
    </lineage>
</organism>
<sequence length="377" mass="40739">MAVYLDNSATTKPCREAADAVNYMLTENFGNPSSLHAAGIEAAKSLISAREAVARVLGCEKEEIYFTSGATEANNLALFGACAAKRRAGNRIVTTAIEHESVLAAADELEKQGFEVIKLMPDQHGNISAADFAQAVNEKTILVSAMYINNEIGSVLPVEKIKRIIEMKKAPALFHADCVQAFGKVKFSPKKLGADLVSVTAHKIHGPKGTGALYIKKGARILPRTFGGEQEKRMRPGTEASPLIAGFGAAAAALPDLQMQSRAVGELNAYLKEKLSGIDGIRFNSDENASPYILNVYIPSFMRSQTIVQELSSKYEVYVSNGSACAKGKKSHVLAAMHLSDETADKSIRISFSRFNTRQDCERCAAALKDLTEKHPR</sequence>
<reference evidence="10" key="2">
    <citation type="submission" date="2021-04" db="EMBL/GenBank/DDBJ databases">
        <authorList>
            <person name="Gilroy R."/>
        </authorList>
    </citation>
    <scope>NUCLEOTIDE SEQUENCE</scope>
    <source>
        <strain evidence="10">CHK188-16595</strain>
    </source>
</reference>
<accession>A0A9D2MJ45</accession>
<keyword evidence="6" id="KW-0408">Iron</keyword>
<dbReference type="PIRSF" id="PIRSF005572">
    <property type="entry name" value="NifS"/>
    <property type="match status" value="1"/>
</dbReference>
<dbReference type="GO" id="GO:0046872">
    <property type="term" value="F:metal ion binding"/>
    <property type="evidence" value="ECO:0007669"/>
    <property type="project" value="UniProtKB-KW"/>
</dbReference>
<keyword evidence="5" id="KW-0663">Pyridoxal phosphate</keyword>
<dbReference type="InterPro" id="IPR015422">
    <property type="entry name" value="PyrdxlP-dep_Trfase_small"/>
</dbReference>
<dbReference type="InterPro" id="IPR016454">
    <property type="entry name" value="Cysteine_dSase"/>
</dbReference>
<name>A0A9D2MJ45_9FIRM</name>
<evidence type="ECO:0000256" key="2">
    <source>
        <dbReference type="ARBA" id="ARBA00006490"/>
    </source>
</evidence>
<comment type="catalytic activity">
    <reaction evidence="8">
        <text>(sulfur carrier)-H + L-cysteine = (sulfur carrier)-SH + L-alanine</text>
        <dbReference type="Rhea" id="RHEA:43892"/>
        <dbReference type="Rhea" id="RHEA-COMP:14737"/>
        <dbReference type="Rhea" id="RHEA-COMP:14739"/>
        <dbReference type="ChEBI" id="CHEBI:29917"/>
        <dbReference type="ChEBI" id="CHEBI:35235"/>
        <dbReference type="ChEBI" id="CHEBI:57972"/>
        <dbReference type="ChEBI" id="CHEBI:64428"/>
        <dbReference type="EC" id="2.8.1.7"/>
    </reaction>
</comment>
<comment type="caution">
    <text evidence="10">The sequence shown here is derived from an EMBL/GenBank/DDBJ whole genome shotgun (WGS) entry which is preliminary data.</text>
</comment>
<dbReference type="GO" id="GO:0031071">
    <property type="term" value="F:cysteine desulfurase activity"/>
    <property type="evidence" value="ECO:0007669"/>
    <property type="project" value="UniProtKB-EC"/>
</dbReference>
<dbReference type="InterPro" id="IPR015424">
    <property type="entry name" value="PyrdxlP-dep_Trfase"/>
</dbReference>
<evidence type="ECO:0000256" key="1">
    <source>
        <dbReference type="ARBA" id="ARBA00001933"/>
    </source>
</evidence>
<gene>
    <name evidence="10" type="ORF">IAA37_08760</name>
</gene>
<evidence type="ECO:0000256" key="5">
    <source>
        <dbReference type="ARBA" id="ARBA00022898"/>
    </source>
</evidence>
<evidence type="ECO:0000256" key="6">
    <source>
        <dbReference type="ARBA" id="ARBA00023004"/>
    </source>
</evidence>
<evidence type="ECO:0000259" key="9">
    <source>
        <dbReference type="Pfam" id="PF00266"/>
    </source>
</evidence>
<dbReference type="SUPFAM" id="SSF53383">
    <property type="entry name" value="PLP-dependent transferases"/>
    <property type="match status" value="1"/>
</dbReference>
<feature type="domain" description="Aminotransferase class V" evidence="9">
    <location>
        <begin position="3"/>
        <end position="363"/>
    </location>
</feature>
<evidence type="ECO:0000256" key="3">
    <source>
        <dbReference type="ARBA" id="ARBA00022679"/>
    </source>
</evidence>
<keyword evidence="3" id="KW-0808">Transferase</keyword>
<dbReference type="PANTHER" id="PTHR11601:SF34">
    <property type="entry name" value="CYSTEINE DESULFURASE"/>
    <property type="match status" value="1"/>
</dbReference>
<proteinExistence type="inferred from homology"/>
<evidence type="ECO:0000256" key="4">
    <source>
        <dbReference type="ARBA" id="ARBA00022723"/>
    </source>
</evidence>
<evidence type="ECO:0000256" key="7">
    <source>
        <dbReference type="ARBA" id="ARBA00023014"/>
    </source>
</evidence>
<dbReference type="InterPro" id="IPR000192">
    <property type="entry name" value="Aminotrans_V_dom"/>
</dbReference>
<dbReference type="GO" id="GO:0051536">
    <property type="term" value="F:iron-sulfur cluster binding"/>
    <property type="evidence" value="ECO:0007669"/>
    <property type="project" value="UniProtKB-KW"/>
</dbReference>
<dbReference type="Gene3D" id="3.40.640.10">
    <property type="entry name" value="Type I PLP-dependent aspartate aminotransferase-like (Major domain)"/>
    <property type="match status" value="1"/>
</dbReference>
<dbReference type="PANTHER" id="PTHR11601">
    <property type="entry name" value="CYSTEINE DESULFURYLASE FAMILY MEMBER"/>
    <property type="match status" value="1"/>
</dbReference>
<dbReference type="Proteomes" id="UP000823877">
    <property type="component" value="Unassembled WGS sequence"/>
</dbReference>
<dbReference type="AlphaFoldDB" id="A0A9D2MJ45"/>
<keyword evidence="4" id="KW-0479">Metal-binding</keyword>
<comment type="cofactor">
    <cofactor evidence="1">
        <name>pyridoxal 5'-phosphate</name>
        <dbReference type="ChEBI" id="CHEBI:597326"/>
    </cofactor>
</comment>
<dbReference type="InterPro" id="IPR015421">
    <property type="entry name" value="PyrdxlP-dep_Trfase_major"/>
</dbReference>
<evidence type="ECO:0000313" key="10">
    <source>
        <dbReference type="EMBL" id="HJB75741.1"/>
    </source>
</evidence>
<keyword evidence="7" id="KW-0411">Iron-sulfur</keyword>
<evidence type="ECO:0000313" key="11">
    <source>
        <dbReference type="Proteomes" id="UP000823877"/>
    </source>
</evidence>
<protein>
    <submittedName>
        <fullName evidence="10">Cysteine desulfurase</fullName>
    </submittedName>
</protein>
<dbReference type="EMBL" id="DWXN01000013">
    <property type="protein sequence ID" value="HJB75741.1"/>
    <property type="molecule type" value="Genomic_DNA"/>
</dbReference>